<comment type="subcellular location">
    <subcellularLocation>
        <location evidence="2">Endoplasmic reticulum membrane</location>
        <topology evidence="2">Multi-pass membrane protein</topology>
    </subcellularLocation>
</comment>
<keyword evidence="13 19" id="KW-1133">Transmembrane helix</keyword>
<feature type="transmembrane region" description="Helical" evidence="19">
    <location>
        <begin position="67"/>
        <end position="89"/>
    </location>
</feature>
<feature type="chain" id="PRO_5042157651" description="UDP-N-acetylglucosamine--dolichyl-phosphate N-acetylglucosaminephosphotransferase" evidence="20">
    <location>
        <begin position="22"/>
        <end position="535"/>
    </location>
</feature>
<dbReference type="PANTHER" id="PTHR10571">
    <property type="entry name" value="UDP-N-ACETYLGLUCOSAMINE--DOLICHYL-PHOSPHATE N-ACETYLGLUCOSAMINEPHOSPHOTRANSFERASE"/>
    <property type="match status" value="1"/>
</dbReference>
<dbReference type="InterPro" id="IPR000715">
    <property type="entry name" value="Glycosyl_transferase_4"/>
</dbReference>
<evidence type="ECO:0000256" key="4">
    <source>
        <dbReference type="ARBA" id="ARBA00009317"/>
    </source>
</evidence>
<evidence type="ECO:0000256" key="16">
    <source>
        <dbReference type="ARBA" id="ARBA00033238"/>
    </source>
</evidence>
<feature type="transmembrane region" description="Helical" evidence="19">
    <location>
        <begin position="504"/>
        <end position="526"/>
    </location>
</feature>
<evidence type="ECO:0000256" key="6">
    <source>
        <dbReference type="ARBA" id="ARBA00017659"/>
    </source>
</evidence>
<evidence type="ECO:0000256" key="19">
    <source>
        <dbReference type="SAM" id="Phobius"/>
    </source>
</evidence>
<dbReference type="GO" id="GO:0006488">
    <property type="term" value="P:dolichol-linked oligosaccharide biosynthetic process"/>
    <property type="evidence" value="ECO:0007669"/>
    <property type="project" value="InterPro"/>
</dbReference>
<evidence type="ECO:0000256" key="14">
    <source>
        <dbReference type="ARBA" id="ARBA00023136"/>
    </source>
</evidence>
<evidence type="ECO:0000256" key="5">
    <source>
        <dbReference type="ARBA" id="ARBA00013225"/>
    </source>
</evidence>
<feature type="transmembrane region" description="Helical" evidence="19">
    <location>
        <begin position="125"/>
        <end position="145"/>
    </location>
</feature>
<evidence type="ECO:0000256" key="17">
    <source>
        <dbReference type="ARBA" id="ARBA00044717"/>
    </source>
</evidence>
<dbReference type="AlphaFoldDB" id="A0AAF0E237"/>
<proteinExistence type="inferred from homology"/>
<evidence type="ECO:0000256" key="12">
    <source>
        <dbReference type="ARBA" id="ARBA00022842"/>
    </source>
</evidence>
<evidence type="ECO:0000256" key="18">
    <source>
        <dbReference type="ARBA" id="ARBA00045078"/>
    </source>
</evidence>
<comment type="similarity">
    <text evidence="4">Belongs to the glycosyltransferase 4 family.</text>
</comment>
<keyword evidence="10" id="KW-0479">Metal-binding</keyword>
<keyword evidence="12" id="KW-0460">Magnesium</keyword>
<comment type="catalytic activity">
    <reaction evidence="18">
        <text>a di-trans,poly-cis-dolichyl phosphate + UDP-N-acetyl-alpha-D-glucosamine = an N-acetyl-alpha-D-glucosaminyl-diphospho-di-trans,poly-cis-dolichol + UMP</text>
        <dbReference type="Rhea" id="RHEA:13289"/>
        <dbReference type="Rhea" id="RHEA-COMP:19498"/>
        <dbReference type="Rhea" id="RHEA-COMP:19507"/>
        <dbReference type="ChEBI" id="CHEBI:57683"/>
        <dbReference type="ChEBI" id="CHEBI:57705"/>
        <dbReference type="ChEBI" id="CHEBI:57865"/>
        <dbReference type="ChEBI" id="CHEBI:58427"/>
        <dbReference type="EC" id="2.7.8.15"/>
    </reaction>
    <physiologicalReaction direction="left-to-right" evidence="18">
        <dbReference type="Rhea" id="RHEA:13290"/>
    </physiologicalReaction>
</comment>
<keyword evidence="11" id="KW-0256">Endoplasmic reticulum</keyword>
<dbReference type="GO" id="GO:0016757">
    <property type="term" value="F:glycosyltransferase activity"/>
    <property type="evidence" value="ECO:0007669"/>
    <property type="project" value="UniProtKB-KW"/>
</dbReference>
<feature type="transmembrane region" description="Helical" evidence="19">
    <location>
        <begin position="345"/>
        <end position="361"/>
    </location>
</feature>
<accession>A0AAF0E237</accession>
<evidence type="ECO:0000256" key="15">
    <source>
        <dbReference type="ARBA" id="ARBA00029567"/>
    </source>
</evidence>
<evidence type="ECO:0000256" key="1">
    <source>
        <dbReference type="ARBA" id="ARBA00001946"/>
    </source>
</evidence>
<evidence type="ECO:0000313" key="21">
    <source>
        <dbReference type="EMBL" id="WFD02157.1"/>
    </source>
</evidence>
<evidence type="ECO:0000256" key="11">
    <source>
        <dbReference type="ARBA" id="ARBA00022824"/>
    </source>
</evidence>
<dbReference type="EMBL" id="CP119934">
    <property type="protein sequence ID" value="WFD02157.1"/>
    <property type="molecule type" value="Genomic_DNA"/>
</dbReference>
<dbReference type="GO" id="GO:0046872">
    <property type="term" value="F:metal ion binding"/>
    <property type="evidence" value="ECO:0007669"/>
    <property type="project" value="UniProtKB-KW"/>
</dbReference>
<organism evidence="21 22">
    <name type="scientific">Malassezia obtusa</name>
    <dbReference type="NCBI Taxonomy" id="76774"/>
    <lineage>
        <taxon>Eukaryota</taxon>
        <taxon>Fungi</taxon>
        <taxon>Dikarya</taxon>
        <taxon>Basidiomycota</taxon>
        <taxon>Ustilaginomycotina</taxon>
        <taxon>Malasseziomycetes</taxon>
        <taxon>Malasseziales</taxon>
        <taxon>Malasseziaceae</taxon>
        <taxon>Malassezia</taxon>
    </lineage>
</organism>
<dbReference type="CDD" id="cd06855">
    <property type="entry name" value="GT_GPT_euk"/>
    <property type="match status" value="1"/>
</dbReference>
<feature type="transmembrane region" description="Helical" evidence="19">
    <location>
        <begin position="238"/>
        <end position="258"/>
    </location>
</feature>
<comment type="cofactor">
    <cofactor evidence="1">
        <name>Mg(2+)</name>
        <dbReference type="ChEBI" id="CHEBI:18420"/>
    </cofactor>
</comment>
<keyword evidence="8 21" id="KW-0808">Transferase</keyword>
<keyword evidence="9 19" id="KW-0812">Transmembrane</keyword>
<dbReference type="InterPro" id="IPR033895">
    <property type="entry name" value="GPT"/>
</dbReference>
<evidence type="ECO:0000256" key="2">
    <source>
        <dbReference type="ARBA" id="ARBA00004477"/>
    </source>
</evidence>
<feature type="signal peptide" evidence="20">
    <location>
        <begin position="1"/>
        <end position="21"/>
    </location>
</feature>
<keyword evidence="20" id="KW-0732">Signal</keyword>
<feature type="transmembrane region" description="Helical" evidence="19">
    <location>
        <begin position="165"/>
        <end position="185"/>
    </location>
</feature>
<keyword evidence="14 19" id="KW-0472">Membrane</keyword>
<dbReference type="GO" id="GO:0005789">
    <property type="term" value="C:endoplasmic reticulum membrane"/>
    <property type="evidence" value="ECO:0007669"/>
    <property type="project" value="UniProtKB-SubCell"/>
</dbReference>
<evidence type="ECO:0000256" key="7">
    <source>
        <dbReference type="ARBA" id="ARBA00022676"/>
    </source>
</evidence>
<protein>
    <recommendedName>
        <fullName evidence="6">UDP-N-acetylglucosamine--dolichyl-phosphate N-acetylglucosaminephosphotransferase</fullName>
        <ecNumber evidence="5">2.7.8.15</ecNumber>
    </recommendedName>
    <alternativeName>
        <fullName evidence="15">GlcNAc-1-P transferase</fullName>
    </alternativeName>
    <alternativeName>
        <fullName evidence="16">N-acetylglucosamine-1-phosphate transferase</fullName>
    </alternativeName>
</protein>
<comment type="function">
    <text evidence="17">UDP-N-acetylglucosamine--dolichyl-phosphate N-acetylglucosaminephosphotransferase that operates in the biosynthetic pathway of dolichol-linked oligosaccharides, the glycan precursors employed in protein asparagine (N)-glycosylation. The assembly of dolichol-linked oligosaccharides begins on the cytosolic side of the endoplasmic reticulum membrane and finishes in its lumen. The sequential addition of sugars to dolichol pyrophosphate produces dolichol-linked oligosaccharides containing fourteen sugars, including two GlcNAcs, nine mannoses and three glucoses. Once assembled, the oligosaccharide is transferred from the lipid to nascent proteins by oligosaccharyltransferases. Catalyzes the initial step of dolichol-linked oligosaccharide biosynthesis, transfering GlcNAc-1-P from cytosolic UDP-GlcNAc onto the carrier lipid dolichyl phosphate (P-dolichol), yielding GlcNAc-P-P-dolichol embedded in the cytoplasmic leaflet of the endoplasmic reticulum membrane.</text>
</comment>
<evidence type="ECO:0000256" key="8">
    <source>
        <dbReference type="ARBA" id="ARBA00022679"/>
    </source>
</evidence>
<comment type="pathway">
    <text evidence="3">Protein modification; protein glycosylation.</text>
</comment>
<evidence type="ECO:0000313" key="22">
    <source>
        <dbReference type="Proteomes" id="UP001214603"/>
    </source>
</evidence>
<evidence type="ECO:0000256" key="20">
    <source>
        <dbReference type="SAM" id="SignalP"/>
    </source>
</evidence>
<feature type="transmembrane region" description="Helical" evidence="19">
    <location>
        <begin position="367"/>
        <end position="386"/>
    </location>
</feature>
<dbReference type="Proteomes" id="UP001214603">
    <property type="component" value="Chromosome 1"/>
</dbReference>
<keyword evidence="7" id="KW-0328">Glycosyltransferase</keyword>
<sequence length="535" mass="56647">MRTTPLLGAGALAAGAAYAVGAAMRPAGEWVCARVPHACTSAAGARVWHAGTPLRRAAHVVHAVDRAFPALVVAGVLAVVGYVVAYMAIEWSRAAFLAQGLAGVDLLKAARAPHGSTPSRIPESLGLPCAAVYLFLVLLFIPFRYFGPHAHGASAAGVHQDLATLLSALLSMYSGALLGFVDDVLDIRWRYKLPIPLLSSIPMLVVYVASGGSTSVVVPAWPPVVRAVLRSTSLELGAAYYAYMMLLATFCTNCINILAGINGVEVGQALVIAASVCVNDLLYLDVRAVVRDALRMPDAPVAAPAPSDVVARHLFSLHLLLPFVGTSLALLAWNRYPARVFVGDTYCYFAGMVLVAAGILGHYSKTLLLFFLPQIFNFVLSCPQLFKLVPCPRHRVPAVDRATGRLVPSCVRLAAHRSRAKQCATRVVLAVLQRTGVVAPVVDTRGQQVGVTNLTLLNTVLVVRGARPAPVDAALAEKVPPPGADPALPVTGVPGTLSITERGLWYYVMGIQLAGSLLAFGIRYWLAAVVFPVMH</sequence>
<dbReference type="EC" id="2.7.8.15" evidence="5"/>
<gene>
    <name evidence="21" type="primary">ALG7</name>
    <name evidence="21" type="ORF">MOBT1_000838</name>
</gene>
<dbReference type="PANTHER" id="PTHR10571:SF0">
    <property type="entry name" value="UDP-N-ACETYLGLUCOSAMINE--DOLICHYL-PHOSPHATE N-ACETYLGLUCOSAMINEPHOSPHOTRANSFERASE"/>
    <property type="match status" value="1"/>
</dbReference>
<name>A0AAF0E237_9BASI</name>
<evidence type="ECO:0000256" key="10">
    <source>
        <dbReference type="ARBA" id="ARBA00022723"/>
    </source>
</evidence>
<keyword evidence="22" id="KW-1185">Reference proteome</keyword>
<reference evidence="21" key="1">
    <citation type="submission" date="2023-03" db="EMBL/GenBank/DDBJ databases">
        <title>Mating type loci evolution in Malassezia.</title>
        <authorList>
            <person name="Coelho M.A."/>
        </authorList>
    </citation>
    <scope>NUCLEOTIDE SEQUENCE</scope>
    <source>
        <strain evidence="21">CBS 7876</strain>
    </source>
</reference>
<dbReference type="GO" id="GO:0003975">
    <property type="term" value="F:UDP-N-acetylglucosamine-dolichyl-phosphate N-acetylglucosaminephosphotransferase activity"/>
    <property type="evidence" value="ECO:0007669"/>
    <property type="project" value="UniProtKB-EC"/>
</dbReference>
<evidence type="ECO:0000256" key="3">
    <source>
        <dbReference type="ARBA" id="ARBA00004922"/>
    </source>
</evidence>
<dbReference type="Pfam" id="PF00953">
    <property type="entry name" value="Glycos_transf_4"/>
    <property type="match status" value="1"/>
</dbReference>
<evidence type="ECO:0000256" key="9">
    <source>
        <dbReference type="ARBA" id="ARBA00022692"/>
    </source>
</evidence>
<feature type="transmembrane region" description="Helical" evidence="19">
    <location>
        <begin position="310"/>
        <end position="333"/>
    </location>
</feature>
<evidence type="ECO:0000256" key="13">
    <source>
        <dbReference type="ARBA" id="ARBA00022989"/>
    </source>
</evidence>